<evidence type="ECO:0000256" key="3">
    <source>
        <dbReference type="ARBA" id="ARBA00038471"/>
    </source>
</evidence>
<evidence type="ECO:0000313" key="6">
    <source>
        <dbReference type="Proteomes" id="UP000636709"/>
    </source>
</evidence>
<organism evidence="5 6">
    <name type="scientific">Digitaria exilis</name>
    <dbReference type="NCBI Taxonomy" id="1010633"/>
    <lineage>
        <taxon>Eukaryota</taxon>
        <taxon>Viridiplantae</taxon>
        <taxon>Streptophyta</taxon>
        <taxon>Embryophyta</taxon>
        <taxon>Tracheophyta</taxon>
        <taxon>Spermatophyta</taxon>
        <taxon>Magnoliopsida</taxon>
        <taxon>Liliopsida</taxon>
        <taxon>Poales</taxon>
        <taxon>Poaceae</taxon>
        <taxon>PACMAD clade</taxon>
        <taxon>Panicoideae</taxon>
        <taxon>Panicodae</taxon>
        <taxon>Paniceae</taxon>
        <taxon>Anthephorinae</taxon>
        <taxon>Digitaria</taxon>
    </lineage>
</organism>
<reference evidence="5" key="1">
    <citation type="submission" date="2020-07" db="EMBL/GenBank/DDBJ databases">
        <title>Genome sequence and genetic diversity analysis of an under-domesticated orphan crop, white fonio (Digitaria exilis).</title>
        <authorList>
            <person name="Bennetzen J.L."/>
            <person name="Chen S."/>
            <person name="Ma X."/>
            <person name="Wang X."/>
            <person name="Yssel A.E.J."/>
            <person name="Chaluvadi S.R."/>
            <person name="Johnson M."/>
            <person name="Gangashetty P."/>
            <person name="Hamidou F."/>
            <person name="Sanogo M.D."/>
            <person name="Zwaenepoel A."/>
            <person name="Wallace J."/>
            <person name="Van De Peer Y."/>
            <person name="Van Deynze A."/>
        </authorList>
    </citation>
    <scope>NUCLEOTIDE SEQUENCE</scope>
    <source>
        <tissue evidence="5">Leaves</tissue>
    </source>
</reference>
<dbReference type="Gene3D" id="1.20.140.40">
    <property type="entry name" value="Invertase/pectin methylesterase inhibitor family protein"/>
    <property type="match status" value="1"/>
</dbReference>
<sequence>MHDPTPLPLLLSRVLRRLSARVLPALLHSKPTTTLLNSDQTRVELALATNPMASSPSSSSSSSPHPPMLLVAGVFLALLFSTPTTTSASPPPTATTPLAPPSALDEVCGRLGGYYVTPTHCSSTLCSSSSSPCRTLRDAPAVATLAARLAADNATAARDSIQSALTSSSSSSSSSSPASAAARSSCLQLYAGAVPALRWAAKAVAEGRYGGAREVLQAAQYVASGCEGMAGDAANAVLPRENGGFGDMAFVAHAVVASMAAD</sequence>
<dbReference type="Pfam" id="PF04043">
    <property type="entry name" value="PMEI"/>
    <property type="match status" value="1"/>
</dbReference>
<comment type="caution">
    <text evidence="5">The sequence shown here is derived from an EMBL/GenBank/DDBJ whole genome shotgun (WGS) entry which is preliminary data.</text>
</comment>
<dbReference type="InterPro" id="IPR035513">
    <property type="entry name" value="Invertase/methylesterase_inhib"/>
</dbReference>
<keyword evidence="6" id="KW-1185">Reference proteome</keyword>
<comment type="similarity">
    <text evidence="3">Belongs to the PMEI family.</text>
</comment>
<dbReference type="SUPFAM" id="SSF101148">
    <property type="entry name" value="Plant invertase/pectin methylesterase inhibitor"/>
    <property type="match status" value="1"/>
</dbReference>
<dbReference type="EMBL" id="JACEFO010001601">
    <property type="protein sequence ID" value="KAF8733368.1"/>
    <property type="molecule type" value="Genomic_DNA"/>
</dbReference>
<dbReference type="NCBIfam" id="TIGR01614">
    <property type="entry name" value="PME_inhib"/>
    <property type="match status" value="1"/>
</dbReference>
<dbReference type="FunFam" id="1.20.140.40:FF:000040">
    <property type="entry name" value="Uncharacterized protein"/>
    <property type="match status" value="1"/>
</dbReference>
<dbReference type="InterPro" id="IPR006501">
    <property type="entry name" value="Pectinesterase_inhib_dom"/>
</dbReference>
<evidence type="ECO:0000256" key="1">
    <source>
        <dbReference type="ARBA" id="ARBA00022729"/>
    </source>
</evidence>
<gene>
    <name evidence="5" type="ORF">HU200_014975</name>
</gene>
<dbReference type="GO" id="GO:0004857">
    <property type="term" value="F:enzyme inhibitor activity"/>
    <property type="evidence" value="ECO:0007669"/>
    <property type="project" value="InterPro"/>
</dbReference>
<keyword evidence="2" id="KW-1015">Disulfide bond</keyword>
<name>A0A835FAR2_9POAL</name>
<feature type="domain" description="Pectinesterase inhibitor" evidence="4">
    <location>
        <begin position="115"/>
        <end position="230"/>
    </location>
</feature>
<dbReference type="PANTHER" id="PTHR35357">
    <property type="entry name" value="OS02G0537100 PROTEIN"/>
    <property type="match status" value="1"/>
</dbReference>
<evidence type="ECO:0000259" key="4">
    <source>
        <dbReference type="Pfam" id="PF04043"/>
    </source>
</evidence>
<evidence type="ECO:0000313" key="5">
    <source>
        <dbReference type="EMBL" id="KAF8733368.1"/>
    </source>
</evidence>
<protein>
    <recommendedName>
        <fullName evidence="4">Pectinesterase inhibitor domain-containing protein</fullName>
    </recommendedName>
</protein>
<evidence type="ECO:0000256" key="2">
    <source>
        <dbReference type="ARBA" id="ARBA00023157"/>
    </source>
</evidence>
<dbReference type="PANTHER" id="PTHR35357:SF24">
    <property type="entry name" value="OS04G0587200 PROTEIN"/>
    <property type="match status" value="1"/>
</dbReference>
<dbReference type="Proteomes" id="UP000636709">
    <property type="component" value="Unassembled WGS sequence"/>
</dbReference>
<proteinExistence type="inferred from homology"/>
<accession>A0A835FAR2</accession>
<dbReference type="AlphaFoldDB" id="A0A835FAR2"/>
<keyword evidence="1" id="KW-0732">Signal</keyword>
<dbReference type="OrthoDB" id="773737at2759"/>